<feature type="compositionally biased region" description="Low complexity" evidence="2">
    <location>
        <begin position="179"/>
        <end position="199"/>
    </location>
</feature>
<feature type="region of interest" description="Disordered" evidence="2">
    <location>
        <begin position="156"/>
        <end position="210"/>
    </location>
</feature>
<evidence type="ECO:0000256" key="2">
    <source>
        <dbReference type="SAM" id="MobiDB-lite"/>
    </source>
</evidence>
<evidence type="ECO:0000313" key="5">
    <source>
        <dbReference type="Proteomes" id="UP001259572"/>
    </source>
</evidence>
<dbReference type="InterPro" id="IPR036779">
    <property type="entry name" value="LysM_dom_sf"/>
</dbReference>
<dbReference type="RefSeq" id="WP_315725269.1">
    <property type="nucleotide sequence ID" value="NZ_JAVUPU010000003.1"/>
</dbReference>
<dbReference type="Proteomes" id="UP001259572">
    <property type="component" value="Unassembled WGS sequence"/>
</dbReference>
<keyword evidence="5" id="KW-1185">Reference proteome</keyword>
<name>A0ABU3Q628_9SPHN</name>
<evidence type="ECO:0000256" key="1">
    <source>
        <dbReference type="PROSITE-ProRule" id="PRU00339"/>
    </source>
</evidence>
<dbReference type="InterPro" id="IPR011990">
    <property type="entry name" value="TPR-like_helical_dom_sf"/>
</dbReference>
<keyword evidence="1" id="KW-0802">TPR repeat</keyword>
<evidence type="ECO:0000259" key="3">
    <source>
        <dbReference type="PROSITE" id="PS51782"/>
    </source>
</evidence>
<feature type="domain" description="LysM" evidence="3">
    <location>
        <begin position="106"/>
        <end position="153"/>
    </location>
</feature>
<dbReference type="InterPro" id="IPR019734">
    <property type="entry name" value="TPR_rpt"/>
</dbReference>
<accession>A0ABU3Q628</accession>
<proteinExistence type="predicted"/>
<dbReference type="Gene3D" id="1.25.40.10">
    <property type="entry name" value="Tetratricopeptide repeat domain"/>
    <property type="match status" value="1"/>
</dbReference>
<reference evidence="4 5" key="1">
    <citation type="submission" date="2023-05" db="EMBL/GenBank/DDBJ databases">
        <authorList>
            <person name="Guo Y."/>
        </authorList>
    </citation>
    <scope>NUCLEOTIDE SEQUENCE [LARGE SCALE GENOMIC DNA]</scope>
    <source>
        <strain evidence="4 5">GR2756</strain>
    </source>
</reference>
<dbReference type="PROSITE" id="PS51782">
    <property type="entry name" value="LYSM"/>
    <property type="match status" value="1"/>
</dbReference>
<comment type="caution">
    <text evidence="4">The sequence shown here is derived from an EMBL/GenBank/DDBJ whole genome shotgun (WGS) entry which is preliminary data.</text>
</comment>
<dbReference type="InterPro" id="IPR018392">
    <property type="entry name" value="LysM"/>
</dbReference>
<sequence length="258" mass="26930">MTVFASGRSRRRGFIMATVLATVLLGGCGGKTNTGAVESASGSAATGWKGRSQVMEAIELLNRGEPVPARKLLMAVLKKQPGDSVARQLIDQIDRDPKILLGTENHRYTLKEGDSLSVLAARHLGNPMMFFALARYNDIAVPSSVGPGQTILLPGRAPTPAVVRKPAPKPGAAPSQKTGPAQGAAKAPSPASKPAQRPANAAQASKLRGQGLAAMNSGSINRAVTLLRQALSLDPSSAVIRNDLNRALRIQGTVRARP</sequence>
<dbReference type="Gene3D" id="3.10.350.10">
    <property type="entry name" value="LysM domain"/>
    <property type="match status" value="1"/>
</dbReference>
<dbReference type="Pfam" id="PF01476">
    <property type="entry name" value="LysM"/>
    <property type="match status" value="1"/>
</dbReference>
<dbReference type="PROSITE" id="PS50005">
    <property type="entry name" value="TPR"/>
    <property type="match status" value="1"/>
</dbReference>
<feature type="repeat" description="TPR" evidence="1">
    <location>
        <begin position="204"/>
        <end position="237"/>
    </location>
</feature>
<protein>
    <submittedName>
        <fullName evidence="4">LysM peptidoglycan-binding domain-containing protein</fullName>
    </submittedName>
</protein>
<organism evidence="4 5">
    <name type="scientific">Sphingosinicella rhizophila</name>
    <dbReference type="NCBI Taxonomy" id="3050082"/>
    <lineage>
        <taxon>Bacteria</taxon>
        <taxon>Pseudomonadati</taxon>
        <taxon>Pseudomonadota</taxon>
        <taxon>Alphaproteobacteria</taxon>
        <taxon>Sphingomonadales</taxon>
        <taxon>Sphingosinicellaceae</taxon>
        <taxon>Sphingosinicella</taxon>
    </lineage>
</organism>
<dbReference type="SUPFAM" id="SSF48452">
    <property type="entry name" value="TPR-like"/>
    <property type="match status" value="1"/>
</dbReference>
<dbReference type="EMBL" id="JAVUPU010000003">
    <property type="protein sequence ID" value="MDT9598859.1"/>
    <property type="molecule type" value="Genomic_DNA"/>
</dbReference>
<gene>
    <name evidence="4" type="ORF">RQX22_07855</name>
</gene>
<evidence type="ECO:0000313" key="4">
    <source>
        <dbReference type="EMBL" id="MDT9598859.1"/>
    </source>
</evidence>